<accession>A0A927AY65</accession>
<comment type="caution">
    <text evidence="2">The sequence shown here is derived from an EMBL/GenBank/DDBJ whole genome shotgun (WGS) entry which is preliminary data.</text>
</comment>
<dbReference type="AlphaFoldDB" id="A0A927AY65"/>
<evidence type="ECO:0000259" key="1">
    <source>
        <dbReference type="SMART" id="SM00850"/>
    </source>
</evidence>
<proteinExistence type="predicted"/>
<dbReference type="EMBL" id="JACXAA010000001">
    <property type="protein sequence ID" value="MBD2752016.1"/>
    <property type="molecule type" value="Genomic_DNA"/>
</dbReference>
<evidence type="ECO:0000313" key="2">
    <source>
        <dbReference type="EMBL" id="MBD2752016.1"/>
    </source>
</evidence>
<keyword evidence="3" id="KW-1185">Reference proteome</keyword>
<sequence>MDTINLPGFSRPILLNDILWLKGEATYTRIYYKDGSHAIVTKPLNYFSQHSTFIRVHRSIMVNSMYVHGLIQGKPRSLKLQLSTGTLLDVSRPYYQLLGDLFPSK</sequence>
<dbReference type="Proteomes" id="UP000653797">
    <property type="component" value="Unassembled WGS sequence"/>
</dbReference>
<protein>
    <submittedName>
        <fullName evidence="2">LytTR family transcriptional regulator</fullName>
    </submittedName>
</protein>
<dbReference type="Gene3D" id="2.40.50.1020">
    <property type="entry name" value="LytTr DNA-binding domain"/>
    <property type="match status" value="1"/>
</dbReference>
<reference evidence="2" key="1">
    <citation type="submission" date="2020-09" db="EMBL/GenBank/DDBJ databases">
        <authorList>
            <person name="Kim M.K."/>
        </authorList>
    </citation>
    <scope>NUCLEOTIDE SEQUENCE</scope>
    <source>
        <strain evidence="2">BT704</strain>
    </source>
</reference>
<dbReference type="Pfam" id="PF04397">
    <property type="entry name" value="LytTR"/>
    <property type="match status" value="1"/>
</dbReference>
<gene>
    <name evidence="2" type="ORF">IC230_03870</name>
</gene>
<evidence type="ECO:0000313" key="3">
    <source>
        <dbReference type="Proteomes" id="UP000653797"/>
    </source>
</evidence>
<feature type="domain" description="HTH LytTR-type" evidence="1">
    <location>
        <begin position="8"/>
        <end position="103"/>
    </location>
</feature>
<dbReference type="GO" id="GO:0003677">
    <property type="term" value="F:DNA binding"/>
    <property type="evidence" value="ECO:0007669"/>
    <property type="project" value="InterPro"/>
</dbReference>
<dbReference type="InterPro" id="IPR007492">
    <property type="entry name" value="LytTR_DNA-bd_dom"/>
</dbReference>
<dbReference type="RefSeq" id="WP_191037634.1">
    <property type="nucleotide sequence ID" value="NZ_JACXAA010000001.1"/>
</dbReference>
<organism evidence="2 3">
    <name type="scientific">Spirosoma validum</name>
    <dbReference type="NCBI Taxonomy" id="2771355"/>
    <lineage>
        <taxon>Bacteria</taxon>
        <taxon>Pseudomonadati</taxon>
        <taxon>Bacteroidota</taxon>
        <taxon>Cytophagia</taxon>
        <taxon>Cytophagales</taxon>
        <taxon>Cytophagaceae</taxon>
        <taxon>Spirosoma</taxon>
    </lineage>
</organism>
<dbReference type="SMART" id="SM00850">
    <property type="entry name" value="LytTR"/>
    <property type="match status" value="1"/>
</dbReference>
<name>A0A927AY65_9BACT</name>